<keyword evidence="4" id="KW-1185">Reference proteome</keyword>
<gene>
    <name evidence="3" type="ORF">BSTOLATCC_MIC31978</name>
</gene>
<dbReference type="Proteomes" id="UP001162131">
    <property type="component" value="Unassembled WGS sequence"/>
</dbReference>
<name>A0AAU9JES9_9CILI</name>
<reference evidence="3" key="1">
    <citation type="submission" date="2021-09" db="EMBL/GenBank/DDBJ databases">
        <authorList>
            <consortium name="AG Swart"/>
            <person name="Singh M."/>
            <person name="Singh A."/>
            <person name="Seah K."/>
            <person name="Emmerich C."/>
        </authorList>
    </citation>
    <scope>NUCLEOTIDE SEQUENCE</scope>
    <source>
        <strain evidence="3">ATCC30299</strain>
    </source>
</reference>
<feature type="region of interest" description="Disordered" evidence="2">
    <location>
        <begin position="1"/>
        <end position="28"/>
    </location>
</feature>
<dbReference type="AlphaFoldDB" id="A0AAU9JES9"/>
<dbReference type="EMBL" id="CAJZBQ010000032">
    <property type="protein sequence ID" value="CAG9322864.1"/>
    <property type="molecule type" value="Genomic_DNA"/>
</dbReference>
<feature type="coiled-coil region" evidence="1">
    <location>
        <begin position="131"/>
        <end position="165"/>
    </location>
</feature>
<evidence type="ECO:0000256" key="1">
    <source>
        <dbReference type="SAM" id="Coils"/>
    </source>
</evidence>
<protein>
    <submittedName>
        <fullName evidence="3">Uncharacterized protein</fullName>
    </submittedName>
</protein>
<accession>A0AAU9JES9</accession>
<proteinExistence type="predicted"/>
<evidence type="ECO:0000256" key="2">
    <source>
        <dbReference type="SAM" id="MobiDB-lite"/>
    </source>
</evidence>
<evidence type="ECO:0000313" key="3">
    <source>
        <dbReference type="EMBL" id="CAG9322864.1"/>
    </source>
</evidence>
<comment type="caution">
    <text evidence="3">The sequence shown here is derived from an EMBL/GenBank/DDBJ whole genome shotgun (WGS) entry which is preliminary data.</text>
</comment>
<keyword evidence="1" id="KW-0175">Coiled coil</keyword>
<organism evidence="3 4">
    <name type="scientific">Blepharisma stoltei</name>
    <dbReference type="NCBI Taxonomy" id="1481888"/>
    <lineage>
        <taxon>Eukaryota</taxon>
        <taxon>Sar</taxon>
        <taxon>Alveolata</taxon>
        <taxon>Ciliophora</taxon>
        <taxon>Postciliodesmatophora</taxon>
        <taxon>Heterotrichea</taxon>
        <taxon>Heterotrichida</taxon>
        <taxon>Blepharismidae</taxon>
        <taxon>Blepharisma</taxon>
    </lineage>
</organism>
<sequence>MKNHLNITPKPKKDSQFQETSFFPHSAPSKRHSKIIQKSLKNKLIDESFINPLYLSHDGSPENLHYPPSSNIHDLSFDERLHLKHYRGIHKIDHKHLIPHENSLLKNFNFDDTTIHDQTPSKRIHYLNDICKKLIEEQSEIKKQISNQKQTIENIKKQKNLSEADKHLYPRISRSRFPMIKNEKTRSISEKSSPNAAKARVFEFNSSKKEDLLFTFRMNEAEELMKETSNFPKNENYSPMKILRFPRDIFTNKVRRSRH</sequence>
<evidence type="ECO:0000313" key="4">
    <source>
        <dbReference type="Proteomes" id="UP001162131"/>
    </source>
</evidence>